<evidence type="ECO:0000256" key="2">
    <source>
        <dbReference type="ARBA" id="ARBA00013194"/>
    </source>
</evidence>
<sequence>MPRLLVPKFQQNSFNMSICLTFGKLELTGEQLYNAIAHYGLLSTLLEQLFLDFQVLPSIEVTGADLFELLSGRDRASMPDPEALEQFLSERAQQYQMSIDQLKSKAMREIRMQKLKQQFAPQIESEFLRSRSNYDQVEFSLVQTSDANFAAEVLFQIRDDGKDFGEIAQRHSEGSERSTQGWVGPMKLANLPEPIRVLFCTGEVGKIYGPIEINGQYCIVRLERFHGARLTEVLRAELINSLFARWLSEQTVRARQAEIAQINAGDS</sequence>
<dbReference type="Gene3D" id="3.10.50.40">
    <property type="match status" value="1"/>
</dbReference>
<dbReference type="GO" id="GO:0003755">
    <property type="term" value="F:peptidyl-prolyl cis-trans isomerase activity"/>
    <property type="evidence" value="ECO:0007669"/>
    <property type="project" value="UniProtKB-KW"/>
</dbReference>
<dbReference type="PROSITE" id="PS50198">
    <property type="entry name" value="PPIC_PPIASE_2"/>
    <property type="match status" value="1"/>
</dbReference>
<evidence type="ECO:0000256" key="6">
    <source>
        <dbReference type="PROSITE-ProRule" id="PRU00278"/>
    </source>
</evidence>
<evidence type="ECO:0000256" key="3">
    <source>
        <dbReference type="ARBA" id="ARBA00022729"/>
    </source>
</evidence>
<comment type="catalytic activity">
    <reaction evidence="1">
        <text>[protein]-peptidylproline (omega=180) = [protein]-peptidylproline (omega=0)</text>
        <dbReference type="Rhea" id="RHEA:16237"/>
        <dbReference type="Rhea" id="RHEA-COMP:10747"/>
        <dbReference type="Rhea" id="RHEA-COMP:10748"/>
        <dbReference type="ChEBI" id="CHEBI:83833"/>
        <dbReference type="ChEBI" id="CHEBI:83834"/>
        <dbReference type="EC" id="5.2.1.8"/>
    </reaction>
</comment>
<evidence type="ECO:0000256" key="4">
    <source>
        <dbReference type="ARBA" id="ARBA00023110"/>
    </source>
</evidence>
<dbReference type="PANTHER" id="PTHR47245">
    <property type="entry name" value="PEPTIDYLPROLYL ISOMERASE"/>
    <property type="match status" value="1"/>
</dbReference>
<evidence type="ECO:0000313" key="8">
    <source>
        <dbReference type="EMBL" id="BAY59203.1"/>
    </source>
</evidence>
<keyword evidence="3" id="KW-0732">Signal</keyword>
<keyword evidence="8" id="KW-0614">Plasmid</keyword>
<feature type="domain" description="PpiC" evidence="7">
    <location>
        <begin position="141"/>
        <end position="224"/>
    </location>
</feature>
<evidence type="ECO:0000256" key="5">
    <source>
        <dbReference type="ARBA" id="ARBA00023235"/>
    </source>
</evidence>
<keyword evidence="5 6" id="KW-0413">Isomerase</keyword>
<evidence type="ECO:0000313" key="9">
    <source>
        <dbReference type="Proteomes" id="UP000217895"/>
    </source>
</evidence>
<keyword evidence="9" id="KW-1185">Reference proteome</keyword>
<evidence type="ECO:0000256" key="1">
    <source>
        <dbReference type="ARBA" id="ARBA00000971"/>
    </source>
</evidence>
<dbReference type="Pfam" id="PF00639">
    <property type="entry name" value="Rotamase"/>
    <property type="match status" value="1"/>
</dbReference>
<dbReference type="PANTHER" id="PTHR47245:SF1">
    <property type="entry name" value="FOLDASE PROTEIN PRSA"/>
    <property type="match status" value="1"/>
</dbReference>
<protein>
    <recommendedName>
        <fullName evidence="2">peptidylprolyl isomerase</fullName>
        <ecNumber evidence="2">5.2.1.8</ecNumber>
    </recommendedName>
</protein>
<dbReference type="Proteomes" id="UP000217895">
    <property type="component" value="Plasmid Plasmid1 dna"/>
</dbReference>
<dbReference type="InterPro" id="IPR000297">
    <property type="entry name" value="PPIase_PpiC"/>
</dbReference>
<gene>
    <name evidence="8" type="ORF">NIES2135_60800</name>
</gene>
<accession>A0A1Z4JRB1</accession>
<keyword evidence="4 6" id="KW-0697">Rotamase</keyword>
<dbReference type="AlphaFoldDB" id="A0A1Z4JRB1"/>
<geneLocation type="plasmid" evidence="8">
    <name>plasmid1</name>
</geneLocation>
<dbReference type="InterPro" id="IPR046357">
    <property type="entry name" value="PPIase_dom_sf"/>
</dbReference>
<reference evidence="8 9" key="1">
    <citation type="submission" date="2017-06" db="EMBL/GenBank/DDBJ databases">
        <title>Genome sequencing of cyanobaciteial culture collection at National Institute for Environmental Studies (NIES).</title>
        <authorList>
            <person name="Hirose Y."/>
            <person name="Shimura Y."/>
            <person name="Fujisawa T."/>
            <person name="Nakamura Y."/>
            <person name="Kawachi M."/>
        </authorList>
    </citation>
    <scope>NUCLEOTIDE SEQUENCE [LARGE SCALE GENOMIC DNA]</scope>
    <source>
        <strain evidence="8 9">NIES-2135</strain>
        <plasmid evidence="9">Plasmid Plasmid1 dna</plasmid>
    </source>
</reference>
<proteinExistence type="predicted"/>
<dbReference type="SUPFAM" id="SSF54534">
    <property type="entry name" value="FKBP-like"/>
    <property type="match status" value="1"/>
</dbReference>
<dbReference type="InterPro" id="IPR050245">
    <property type="entry name" value="PrsA_foldase"/>
</dbReference>
<name>A0A1Z4JRB1_LEPBY</name>
<evidence type="ECO:0000259" key="7">
    <source>
        <dbReference type="PROSITE" id="PS50198"/>
    </source>
</evidence>
<dbReference type="EMBL" id="AP018204">
    <property type="protein sequence ID" value="BAY59203.1"/>
    <property type="molecule type" value="Genomic_DNA"/>
</dbReference>
<organism evidence="8 9">
    <name type="scientific">Leptolyngbya boryana NIES-2135</name>
    <dbReference type="NCBI Taxonomy" id="1973484"/>
    <lineage>
        <taxon>Bacteria</taxon>
        <taxon>Bacillati</taxon>
        <taxon>Cyanobacteriota</taxon>
        <taxon>Cyanophyceae</taxon>
        <taxon>Leptolyngbyales</taxon>
        <taxon>Leptolyngbyaceae</taxon>
        <taxon>Leptolyngbya group</taxon>
        <taxon>Leptolyngbya</taxon>
    </lineage>
</organism>
<dbReference type="EC" id="5.2.1.8" evidence="2"/>